<feature type="non-terminal residue" evidence="1">
    <location>
        <position position="1"/>
    </location>
</feature>
<dbReference type="InterPro" id="IPR029000">
    <property type="entry name" value="Cyclophilin-like_dom_sf"/>
</dbReference>
<gene>
    <name evidence="1" type="ORF">METZ01_LOCUS182747</name>
</gene>
<dbReference type="InterPro" id="IPR024532">
    <property type="entry name" value="DUF3830"/>
</dbReference>
<accession>A0A382CX40</accession>
<dbReference type="AlphaFoldDB" id="A0A382CX40"/>
<organism evidence="1">
    <name type="scientific">marine metagenome</name>
    <dbReference type="NCBI Taxonomy" id="408172"/>
    <lineage>
        <taxon>unclassified sequences</taxon>
        <taxon>metagenomes</taxon>
        <taxon>ecological metagenomes</taxon>
    </lineage>
</organism>
<evidence type="ECO:0008006" key="2">
    <source>
        <dbReference type="Google" id="ProtNLM"/>
    </source>
</evidence>
<dbReference type="EMBL" id="UINC01036240">
    <property type="protein sequence ID" value="SVB29893.1"/>
    <property type="molecule type" value="Genomic_DNA"/>
</dbReference>
<dbReference type="Gene3D" id="2.40.100.20">
    <property type="match status" value="1"/>
</dbReference>
<dbReference type="Pfam" id="PF12903">
    <property type="entry name" value="DUF3830"/>
    <property type="match status" value="1"/>
</dbReference>
<dbReference type="SUPFAM" id="SSF50891">
    <property type="entry name" value="Cyclophilin-like"/>
    <property type="match status" value="1"/>
</dbReference>
<protein>
    <recommendedName>
        <fullName evidence="2">Cyclophilin-like superfamily protein</fullName>
    </recommendedName>
</protein>
<reference evidence="1" key="1">
    <citation type="submission" date="2018-05" db="EMBL/GenBank/DDBJ databases">
        <authorList>
            <person name="Lanie J.A."/>
            <person name="Ng W.-L."/>
            <person name="Kazmierczak K.M."/>
            <person name="Andrzejewski T.M."/>
            <person name="Davidsen T.M."/>
            <person name="Wayne K.J."/>
            <person name="Tettelin H."/>
            <person name="Glass J.I."/>
            <person name="Rusch D."/>
            <person name="Podicherti R."/>
            <person name="Tsui H.-C.T."/>
            <person name="Winkler M.E."/>
        </authorList>
    </citation>
    <scope>NUCLEOTIDE SEQUENCE</scope>
</reference>
<evidence type="ECO:0000313" key="1">
    <source>
        <dbReference type="EMBL" id="SVB29893.1"/>
    </source>
</evidence>
<feature type="non-terminal residue" evidence="1">
    <location>
        <position position="138"/>
    </location>
</feature>
<name>A0A382CX40_9ZZZZ</name>
<proteinExistence type="predicted"/>
<sequence>VTNLASDTVRIKAGPYAFTAQLLVDQAPKTCEAFRKLLPLRDKIIQTRWSGESAWIPLGDARQLTELENHTCYPSRGDILWYPGGISESEILVAYGATSYARRMGPLAGNHFLTIVDGRENLAALGDLVLWEGAQDIL</sequence>